<dbReference type="PANTHER" id="PTHR41271:SF1">
    <property type="entry name" value="DUF402 DOMAIN-CONTAINING PROTEIN"/>
    <property type="match status" value="1"/>
</dbReference>
<proteinExistence type="predicted"/>
<dbReference type="Pfam" id="PF04167">
    <property type="entry name" value="DUF402"/>
    <property type="match status" value="1"/>
</dbReference>
<dbReference type="PANTHER" id="PTHR41271">
    <property type="entry name" value="DUF402 DOMAIN-CONTAINING PROTEIN"/>
    <property type="match status" value="1"/>
</dbReference>
<dbReference type="SUPFAM" id="SSF159234">
    <property type="entry name" value="FomD-like"/>
    <property type="match status" value="1"/>
</dbReference>
<sequence length="125" mass="14298">MRKLSNNYVWLQFFPSSGNFMLTATFNAEGDLVQCYYDIARKISITENGIPYCEDLYLDVVALPNGLIFTLDEDELLGALQQGKITKEEYDHALLEGANLRDSLKMGTNHLMNKVQVYYDFLKSI</sequence>
<reference evidence="3" key="1">
    <citation type="journal article" date="2019" name="Int. J. Syst. Evol. Microbiol.">
        <title>The Global Catalogue of Microorganisms (GCM) 10K type strain sequencing project: providing services to taxonomists for standard genome sequencing and annotation.</title>
        <authorList>
            <consortium name="The Broad Institute Genomics Platform"/>
            <consortium name="The Broad Institute Genome Sequencing Center for Infectious Disease"/>
            <person name="Wu L."/>
            <person name="Ma J."/>
        </authorList>
    </citation>
    <scope>NUCLEOTIDE SEQUENCE [LARGE SCALE GENOMIC DNA]</scope>
    <source>
        <strain evidence="3">CCUG 59189</strain>
    </source>
</reference>
<evidence type="ECO:0000259" key="1">
    <source>
        <dbReference type="Pfam" id="PF04167"/>
    </source>
</evidence>
<dbReference type="InterPro" id="IPR007295">
    <property type="entry name" value="DUF402"/>
</dbReference>
<accession>A0ABW3S1S7</accession>
<gene>
    <name evidence="2" type="ORF">ACFQ3W_16805</name>
</gene>
<feature type="domain" description="DUF402" evidence="1">
    <location>
        <begin position="11"/>
        <end position="106"/>
    </location>
</feature>
<dbReference type="InterPro" id="IPR035930">
    <property type="entry name" value="FomD-like_sf"/>
</dbReference>
<keyword evidence="3" id="KW-1185">Reference proteome</keyword>
<protein>
    <submittedName>
        <fullName evidence="2">DUF402 domain-containing protein</fullName>
    </submittedName>
</protein>
<dbReference type="Gene3D" id="2.40.380.10">
    <property type="entry name" value="FomD-like"/>
    <property type="match status" value="1"/>
</dbReference>
<comment type="caution">
    <text evidence="2">The sequence shown here is derived from an EMBL/GenBank/DDBJ whole genome shotgun (WGS) entry which is preliminary data.</text>
</comment>
<name>A0ABW3S1S7_9BACL</name>
<dbReference type="Proteomes" id="UP001597262">
    <property type="component" value="Unassembled WGS sequence"/>
</dbReference>
<organism evidence="2 3">
    <name type="scientific">Paenibacillus puldeungensis</name>
    <dbReference type="NCBI Taxonomy" id="696536"/>
    <lineage>
        <taxon>Bacteria</taxon>
        <taxon>Bacillati</taxon>
        <taxon>Bacillota</taxon>
        <taxon>Bacilli</taxon>
        <taxon>Bacillales</taxon>
        <taxon>Paenibacillaceae</taxon>
        <taxon>Paenibacillus</taxon>
    </lineage>
</organism>
<evidence type="ECO:0000313" key="2">
    <source>
        <dbReference type="EMBL" id="MFD1177950.1"/>
    </source>
</evidence>
<evidence type="ECO:0000313" key="3">
    <source>
        <dbReference type="Proteomes" id="UP001597262"/>
    </source>
</evidence>
<dbReference type="EMBL" id="JBHTLM010000013">
    <property type="protein sequence ID" value="MFD1177950.1"/>
    <property type="molecule type" value="Genomic_DNA"/>
</dbReference>